<organism evidence="2">
    <name type="scientific">Gibberella zeae (strain ATCC MYA-4620 / CBS 123657 / FGSC 9075 / NRRL 31084 / PH-1)</name>
    <name type="common">Wheat head blight fungus</name>
    <name type="synonym">Fusarium graminearum</name>
    <dbReference type="NCBI Taxonomy" id="229533"/>
    <lineage>
        <taxon>Eukaryota</taxon>
        <taxon>Fungi</taxon>
        <taxon>Dikarya</taxon>
        <taxon>Ascomycota</taxon>
        <taxon>Pezizomycotina</taxon>
        <taxon>Sordariomycetes</taxon>
        <taxon>Hypocreomycetidae</taxon>
        <taxon>Hypocreales</taxon>
        <taxon>Nectriaceae</taxon>
        <taxon>Fusarium</taxon>
    </lineage>
</organism>
<reference evidence="2 3" key="1">
    <citation type="journal article" date="2007" name="Science">
        <title>The Fusarium graminearum genome reveals a link between localized polymorphism and pathogen specialization.</title>
        <authorList>
            <person name="Cuomo C.A."/>
            <person name="Gueldener U."/>
            <person name="Xu J.-R."/>
            <person name="Trail F."/>
            <person name="Turgeon B.G."/>
            <person name="Di Pietro A."/>
            <person name="Walton J.D."/>
            <person name="Ma L.-J."/>
            <person name="Baker S.E."/>
            <person name="Rep M."/>
            <person name="Adam G."/>
            <person name="Antoniw J."/>
            <person name="Baldwin T."/>
            <person name="Calvo S.E."/>
            <person name="Chang Y.-L."/>
            <person name="DeCaprio D."/>
            <person name="Gale L.R."/>
            <person name="Gnerre S."/>
            <person name="Goswami R.S."/>
            <person name="Hammond-Kosack K."/>
            <person name="Harris L.J."/>
            <person name="Hilburn K."/>
            <person name="Kennell J.C."/>
            <person name="Kroken S."/>
            <person name="Magnuson J.K."/>
            <person name="Mannhaupt G."/>
            <person name="Mauceli E.W."/>
            <person name="Mewes H.-W."/>
            <person name="Mitterbauer R."/>
            <person name="Muehlbauer G."/>
            <person name="Muensterkoetter M."/>
            <person name="Nelson D."/>
            <person name="O'Donnell K."/>
            <person name="Ouellet T."/>
            <person name="Qi W."/>
            <person name="Quesneville H."/>
            <person name="Roncero M.I.G."/>
            <person name="Seong K.-Y."/>
            <person name="Tetko I.V."/>
            <person name="Urban M."/>
            <person name="Waalwijk C."/>
            <person name="Ward T.J."/>
            <person name="Yao J."/>
            <person name="Birren B.W."/>
            <person name="Kistler H.C."/>
        </authorList>
    </citation>
    <scope>NUCLEOTIDE SEQUENCE [LARGE SCALE GENOMIC DNA]</scope>
    <source>
        <strain evidence="3">ATCC MYA-4620 / CBS 123657 / FGSC 9075 / NRRL 31084 / PH-1</strain>
        <strain evidence="2">PH-1 / ATCC MYA-4620 / FGSC 9075 / NRRL 31084</strain>
    </source>
</reference>
<reference evidence="2 3" key="2">
    <citation type="journal article" date="2010" name="Nature">
        <title>Comparative genomics reveals mobile pathogenicity chromosomes in Fusarium.</title>
        <authorList>
            <person name="Ma L.J."/>
            <person name="van der Does H.C."/>
            <person name="Borkovich K.A."/>
            <person name="Coleman J.J."/>
            <person name="Daboussi M.J."/>
            <person name="Di Pietro A."/>
            <person name="Dufresne M."/>
            <person name="Freitag M."/>
            <person name="Grabherr M."/>
            <person name="Henrissat B."/>
            <person name="Houterman P.M."/>
            <person name="Kang S."/>
            <person name="Shim W.B."/>
            <person name="Woloshuk C."/>
            <person name="Xie X."/>
            <person name="Xu J.R."/>
            <person name="Antoniw J."/>
            <person name="Baker S.E."/>
            <person name="Bluhm B.H."/>
            <person name="Breakspear A."/>
            <person name="Brown D.W."/>
            <person name="Butchko R.A."/>
            <person name="Chapman S."/>
            <person name="Coulson R."/>
            <person name="Coutinho P.M."/>
            <person name="Danchin E.G."/>
            <person name="Diener A."/>
            <person name="Gale L.R."/>
            <person name="Gardiner D.M."/>
            <person name="Goff S."/>
            <person name="Hammond-Kosack K.E."/>
            <person name="Hilburn K."/>
            <person name="Hua-Van A."/>
            <person name="Jonkers W."/>
            <person name="Kazan K."/>
            <person name="Kodira C.D."/>
            <person name="Koehrsen M."/>
            <person name="Kumar L."/>
            <person name="Lee Y.H."/>
            <person name="Li L."/>
            <person name="Manners J.M."/>
            <person name="Miranda-Saavedra D."/>
            <person name="Mukherjee M."/>
            <person name="Park G."/>
            <person name="Park J."/>
            <person name="Park S.Y."/>
            <person name="Proctor R.H."/>
            <person name="Regev A."/>
            <person name="Ruiz-Roldan M.C."/>
            <person name="Sain D."/>
            <person name="Sakthikumar S."/>
            <person name="Sykes S."/>
            <person name="Schwartz D.C."/>
            <person name="Turgeon B.G."/>
            <person name="Wapinski I."/>
            <person name="Yoder O."/>
            <person name="Young S."/>
            <person name="Zeng Q."/>
            <person name="Zhou S."/>
            <person name="Galagan J."/>
            <person name="Cuomo C.A."/>
            <person name="Kistler H.C."/>
            <person name="Rep M."/>
        </authorList>
    </citation>
    <scope>GENOME REANNOTATION</scope>
    <source>
        <strain evidence="3">ATCC MYA-4620 / CBS 123657 / FGSC 9075 / NRRL 31084 / PH-1</strain>
        <strain evidence="2">PH-1 / ATCC MYA-4620 / FGSC 9075 / NRRL 31084</strain>
    </source>
</reference>
<dbReference type="EMBL" id="HG970332">
    <property type="protein sequence ID" value="CEF75799.1"/>
    <property type="molecule type" value="Genomic_DNA"/>
</dbReference>
<reference key="3">
    <citation type="submission" date="2014-02" db="EMBL/GenBank/DDBJ databases">
        <title>A revised Fusarium graminearum genomic reference sequence using whole shotgun re-sequencing.</title>
        <authorList>
            <person name="King R."/>
            <person name="Urban M."/>
            <person name="Hassani-Pak K."/>
            <person name="Hammond-Kosack K."/>
        </authorList>
    </citation>
    <scope>NUCLEOTIDE SEQUENCE</scope>
    <source>
        <strain>PH-1</strain>
    </source>
</reference>
<evidence type="ECO:0000313" key="2">
    <source>
        <dbReference type="EnsemblFungi" id="CEF75799"/>
    </source>
</evidence>
<dbReference type="KEGG" id="fgr:FGSG_10393"/>
<dbReference type="HOGENOM" id="CLU_1635548_0_0_1"/>
<protein>
    <submittedName>
        <fullName evidence="1">Chromosome 1, complete genome</fullName>
    </submittedName>
</protein>
<dbReference type="VEuPathDB" id="FungiDB:FGRAMPH1_01G07991"/>
<accession>I1S101</accession>
<reference evidence="1 3" key="4">
    <citation type="journal article" date="2015" name="BMC Genomics">
        <title>The completed genome sequence of the pathogenic ascomycete fungus Fusarium graminearum.</title>
        <authorList>
            <person name="King R."/>
            <person name="Urban M."/>
            <person name="Hammond-Kosack M.C."/>
            <person name="Hassani-Pak K."/>
            <person name="Hammond-Kosack K.E."/>
        </authorList>
    </citation>
    <scope>NUCLEOTIDE SEQUENCE [LARGE SCALE GENOMIC DNA]</scope>
    <source>
        <strain evidence="3">ATCC MYA-4620 / CBS 123657 / FGSC 9075 / NRRL 31084 / PH-1</strain>
        <strain evidence="1">PH-1</strain>
    </source>
</reference>
<evidence type="ECO:0000313" key="1">
    <source>
        <dbReference type="EMBL" id="CEF75799.1"/>
    </source>
</evidence>
<dbReference type="AlphaFoldDB" id="I1S101"/>
<dbReference type="EnsemblFungi" id="CEF75799">
    <property type="protein sequence ID" value="CEF75799"/>
    <property type="gene ID" value="FGRRES_10393"/>
</dbReference>
<reference evidence="2" key="5">
    <citation type="submission" date="2017-01" db="UniProtKB">
        <authorList>
            <consortium name="EnsemblFungi"/>
        </authorList>
    </citation>
    <scope>IDENTIFICATION</scope>
    <source>
        <strain evidence="2">PH-1 / ATCC MYA-4620 / FGSC 9075 / NRRL 31084</strain>
    </source>
</reference>
<dbReference type="Proteomes" id="UP000070720">
    <property type="component" value="Chromosome 1"/>
</dbReference>
<keyword evidence="3" id="KW-1185">Reference proteome</keyword>
<dbReference type="OrthoDB" id="10355678at2759"/>
<dbReference type="RefSeq" id="XP_011319363.1">
    <property type="nucleotide sequence ID" value="XM_011321061.1"/>
</dbReference>
<gene>
    <name evidence="2" type="primary">FG10393.1</name>
    <name evidence="1" type="ORF">FGRAMPH1_01T07991</name>
</gene>
<dbReference type="InParanoid" id="I1S101"/>
<name>I1S101_GIBZE</name>
<evidence type="ECO:0000313" key="3">
    <source>
        <dbReference type="Proteomes" id="UP000070720"/>
    </source>
</evidence>
<sequence>MESFSQHNGYLSMNKESIQGLVALAGGEKPDIVTIRIAVVRVDEDRFNNKALLFQERSDYPHVREILQCDLDDSNTLVRDVIRRKITNDLGLDAWKVVWPSDKGYTHKPPYRGIAWINEVREPREAFRQEMIELFRHDMRGFVSKVYALSWWQGQKMNQILL</sequence>
<proteinExistence type="predicted"/>